<protein>
    <submittedName>
        <fullName evidence="2">Uncharacterized protein</fullName>
    </submittedName>
</protein>
<proteinExistence type="predicted"/>
<dbReference type="RefSeq" id="WP_252996302.1">
    <property type="nucleotide sequence ID" value="NZ_CP099717.1"/>
</dbReference>
<keyword evidence="3" id="KW-1185">Reference proteome</keyword>
<evidence type="ECO:0000256" key="1">
    <source>
        <dbReference type="SAM" id="SignalP"/>
    </source>
</evidence>
<dbReference type="AlphaFoldDB" id="A0AAE9MKD1"/>
<feature type="chain" id="PRO_5042130874" evidence="1">
    <location>
        <begin position="25"/>
        <end position="123"/>
    </location>
</feature>
<evidence type="ECO:0000313" key="2">
    <source>
        <dbReference type="EMBL" id="USV59410.1"/>
    </source>
</evidence>
<accession>A0AAE9MKD1</accession>
<dbReference type="EMBL" id="CP099717">
    <property type="protein sequence ID" value="USV59410.1"/>
    <property type="molecule type" value="Genomic_DNA"/>
</dbReference>
<dbReference type="InterPro" id="IPR038139">
    <property type="entry name" value="NlpE_C_sf"/>
</dbReference>
<dbReference type="Proteomes" id="UP001056890">
    <property type="component" value="Chromosome"/>
</dbReference>
<name>A0AAE9MKD1_9GAMM</name>
<evidence type="ECO:0000313" key="3">
    <source>
        <dbReference type="Proteomes" id="UP001056890"/>
    </source>
</evidence>
<dbReference type="Gene3D" id="2.40.50.540">
    <property type="match status" value="1"/>
</dbReference>
<organism evidence="2 3">
    <name type="scientific">Aeromonas encheleia</name>
    <dbReference type="NCBI Taxonomy" id="73010"/>
    <lineage>
        <taxon>Bacteria</taxon>
        <taxon>Pseudomonadati</taxon>
        <taxon>Pseudomonadota</taxon>
        <taxon>Gammaproteobacteria</taxon>
        <taxon>Aeromonadales</taxon>
        <taxon>Aeromonadaceae</taxon>
        <taxon>Aeromonas</taxon>
    </lineage>
</organism>
<reference evidence="2" key="1">
    <citation type="submission" date="2022-06" db="EMBL/GenBank/DDBJ databases">
        <title>Complete Genome of Aeromonas sp. Strain SOD01 Isolated from an Urban Freshwater Stream.</title>
        <authorList>
            <person name="Williams L.E."/>
            <person name="Brysgel T."/>
            <person name="Capestro E.M."/>
            <person name="Foltz G.V."/>
            <person name="Gardner A.E."/>
            <person name="Ingrassia J."/>
            <person name="Peterson E."/>
            <person name="Arruda J."/>
            <person name="Flaherty I."/>
            <person name="Hunt M."/>
            <person name="Pappas G."/>
            <person name="Ramsaran S."/>
            <person name="Rocha M."/>
        </authorList>
    </citation>
    <scope>NUCLEOTIDE SEQUENCE</scope>
    <source>
        <strain evidence="2">SOD01</strain>
    </source>
</reference>
<sequence>MKGLIPWSFALLLSVGSLLLPAFAEEKATGHYYWEREVESFIPCGSDNAFWVLGKKSVLQPLRDKVSKLGDHQPIYVEVTGHFEDNADSEGAAADYDGLYRIESVIASTPDSPATCPVLVMGD</sequence>
<gene>
    <name evidence="2" type="ORF">NHF51_09850</name>
</gene>
<feature type="signal peptide" evidence="1">
    <location>
        <begin position="1"/>
        <end position="24"/>
    </location>
</feature>
<keyword evidence="1" id="KW-0732">Signal</keyword>